<dbReference type="SUPFAM" id="SSF53901">
    <property type="entry name" value="Thiolase-like"/>
    <property type="match status" value="2"/>
</dbReference>
<dbReference type="RefSeq" id="WP_354440115.1">
    <property type="nucleotide sequence ID" value="NZ_JBEPSH010000001.1"/>
</dbReference>
<dbReference type="InterPro" id="IPR000794">
    <property type="entry name" value="Beta-ketoacyl_synthase"/>
</dbReference>
<dbReference type="Gene3D" id="3.40.47.10">
    <property type="match status" value="1"/>
</dbReference>
<comment type="subcellular location">
    <subcellularLocation>
        <location evidence="1">Cell inner membrane</location>
    </subcellularLocation>
</comment>
<evidence type="ECO:0000256" key="1">
    <source>
        <dbReference type="ARBA" id="ARBA00004533"/>
    </source>
</evidence>
<evidence type="ECO:0000256" key="8">
    <source>
        <dbReference type="ARBA" id="ARBA00022989"/>
    </source>
</evidence>
<keyword evidence="3" id="KW-0536">Nodulation</keyword>
<dbReference type="Pfam" id="PF02801">
    <property type="entry name" value="Ketoacyl-synt_C"/>
    <property type="match status" value="1"/>
</dbReference>
<dbReference type="Proteomes" id="UP001549320">
    <property type="component" value="Unassembled WGS sequence"/>
</dbReference>
<gene>
    <name evidence="15" type="ORF">ABIE13_000038</name>
</gene>
<evidence type="ECO:0000259" key="14">
    <source>
        <dbReference type="PROSITE" id="PS52004"/>
    </source>
</evidence>
<evidence type="ECO:0000256" key="4">
    <source>
        <dbReference type="ARBA" id="ARBA00022475"/>
    </source>
</evidence>
<evidence type="ECO:0000256" key="3">
    <source>
        <dbReference type="ARBA" id="ARBA00022458"/>
    </source>
</evidence>
<keyword evidence="6 13" id="KW-0808">Transferase</keyword>
<keyword evidence="5" id="KW-0997">Cell inner membrane</keyword>
<accession>A0ABV2Q1N7</accession>
<comment type="similarity">
    <text evidence="2 13">Belongs to the thiolase-like superfamily. Beta-ketoacyl-ACP synthases family.</text>
</comment>
<dbReference type="PANTHER" id="PTHR11712:SF352">
    <property type="entry name" value="3-OXOACYL-[ACYL-CARRIER-PROTEIN] SYNTHASE"/>
    <property type="match status" value="1"/>
</dbReference>
<comment type="caution">
    <text evidence="15">The sequence shown here is derived from an EMBL/GenBank/DDBJ whole genome shotgun (WGS) entry which is preliminary data.</text>
</comment>
<keyword evidence="9" id="KW-0472">Membrane</keyword>
<evidence type="ECO:0000256" key="13">
    <source>
        <dbReference type="RuleBase" id="RU003694"/>
    </source>
</evidence>
<keyword evidence="15" id="KW-0012">Acyltransferase</keyword>
<protein>
    <recommendedName>
        <fullName evidence="11">Nodulation protein E</fullName>
    </recommendedName>
    <alternativeName>
        <fullName evidence="12">Host-specificity of nodulation protein B</fullName>
    </alternativeName>
</protein>
<evidence type="ECO:0000256" key="2">
    <source>
        <dbReference type="ARBA" id="ARBA00008467"/>
    </source>
</evidence>
<comment type="function">
    <text evidence="10">Proposed to synthesize NOD factor fatty acyl chain. Involved in the synthesis of a highly unsaturated fatty acid moiety, which forms part of a lipo-oligosaccharide that is responsible for host specificity.</text>
</comment>
<evidence type="ECO:0000256" key="10">
    <source>
        <dbReference type="ARBA" id="ARBA00037576"/>
    </source>
</evidence>
<feature type="domain" description="Ketosynthase family 3 (KS3)" evidence="14">
    <location>
        <begin position="2"/>
        <end position="422"/>
    </location>
</feature>
<keyword evidence="7" id="KW-0812">Transmembrane</keyword>
<evidence type="ECO:0000256" key="12">
    <source>
        <dbReference type="ARBA" id="ARBA00041756"/>
    </source>
</evidence>
<evidence type="ECO:0000313" key="16">
    <source>
        <dbReference type="Proteomes" id="UP001549320"/>
    </source>
</evidence>
<dbReference type="EMBL" id="JBEPSH010000001">
    <property type="protein sequence ID" value="MET4574941.1"/>
    <property type="molecule type" value="Genomic_DNA"/>
</dbReference>
<reference evidence="15 16" key="1">
    <citation type="submission" date="2024-06" db="EMBL/GenBank/DDBJ databases">
        <title>Sorghum-associated microbial communities from plants grown in Nebraska, USA.</title>
        <authorList>
            <person name="Schachtman D."/>
        </authorList>
    </citation>
    <scope>NUCLEOTIDE SEQUENCE [LARGE SCALE GENOMIC DNA]</scope>
    <source>
        <strain evidence="15 16">2709</strain>
    </source>
</reference>
<dbReference type="InterPro" id="IPR016039">
    <property type="entry name" value="Thiolase-like"/>
</dbReference>
<dbReference type="InterPro" id="IPR020841">
    <property type="entry name" value="PKS_Beta-ketoAc_synthase_dom"/>
</dbReference>
<dbReference type="PANTHER" id="PTHR11712">
    <property type="entry name" value="POLYKETIDE SYNTHASE-RELATED"/>
    <property type="match status" value="1"/>
</dbReference>
<proteinExistence type="inferred from homology"/>
<evidence type="ECO:0000313" key="15">
    <source>
        <dbReference type="EMBL" id="MET4574941.1"/>
    </source>
</evidence>
<organism evidence="15 16">
    <name type="scientific">Ottowia thiooxydans</name>
    <dbReference type="NCBI Taxonomy" id="219182"/>
    <lineage>
        <taxon>Bacteria</taxon>
        <taxon>Pseudomonadati</taxon>
        <taxon>Pseudomonadota</taxon>
        <taxon>Betaproteobacteria</taxon>
        <taxon>Burkholderiales</taxon>
        <taxon>Comamonadaceae</taxon>
        <taxon>Ottowia</taxon>
    </lineage>
</organism>
<keyword evidence="4" id="KW-1003">Cell membrane</keyword>
<dbReference type="CDD" id="cd00834">
    <property type="entry name" value="KAS_I_II"/>
    <property type="match status" value="1"/>
</dbReference>
<dbReference type="InterPro" id="IPR014031">
    <property type="entry name" value="Ketoacyl_synth_C"/>
</dbReference>
<evidence type="ECO:0000256" key="11">
    <source>
        <dbReference type="ARBA" id="ARBA00039445"/>
    </source>
</evidence>
<dbReference type="SMART" id="SM00825">
    <property type="entry name" value="PKS_KS"/>
    <property type="match status" value="1"/>
</dbReference>
<evidence type="ECO:0000256" key="6">
    <source>
        <dbReference type="ARBA" id="ARBA00022679"/>
    </source>
</evidence>
<evidence type="ECO:0000256" key="5">
    <source>
        <dbReference type="ARBA" id="ARBA00022519"/>
    </source>
</evidence>
<evidence type="ECO:0000256" key="9">
    <source>
        <dbReference type="ARBA" id="ARBA00023136"/>
    </source>
</evidence>
<dbReference type="InterPro" id="IPR014030">
    <property type="entry name" value="Ketoacyl_synth_N"/>
</dbReference>
<name>A0ABV2Q1N7_9BURK</name>
<dbReference type="Pfam" id="PF00109">
    <property type="entry name" value="ketoacyl-synt"/>
    <property type="match status" value="1"/>
</dbReference>
<evidence type="ECO:0000256" key="7">
    <source>
        <dbReference type="ARBA" id="ARBA00022692"/>
    </source>
</evidence>
<dbReference type="PROSITE" id="PS52004">
    <property type="entry name" value="KS3_2"/>
    <property type="match status" value="1"/>
</dbReference>
<sequence>MFHRVAVTGLGIVNPFDAEGAPASDGVTDFFQRVAGGQSAISLYETEDIPRAISVPAVQCAAFRPDLRLGKALSTMMERFAQLGVAASFDAWKDAGFDRDYTKASGRSGASGVAWGTALGGLMAFERGYRDFWQHGRERVPPMSVVLGMNNAAAGHISIQLGLGNTALTYSVACASAATAIGEAFRQIRSGRAKIMVAGGSDATLAYAVVRAWEALKVLAPGDSETAPQACKPFHPDRAGLVLGEGAAALVLEDWDHAVARNARIYAELAGYGANADHVHLVRPDQSGQVAAMTMALEEAGLSPAEVGYVNAHGTATREGDPIEISALRAVFGPHSEGLGVSATKSAHGHLMGATGAVEALLTVLALHYDTLPPTAHLDDVDALCAGVAHIRGTALRGSKVKAALSNSFAFGGSNAVLAFKAAS</sequence>
<keyword evidence="8" id="KW-1133">Transmembrane helix</keyword>
<keyword evidence="16" id="KW-1185">Reference proteome</keyword>
<dbReference type="GO" id="GO:0004315">
    <property type="term" value="F:3-oxoacyl-[acyl-carrier-protein] synthase activity"/>
    <property type="evidence" value="ECO:0007669"/>
    <property type="project" value="UniProtKB-EC"/>
</dbReference>